<comment type="caution">
    <text evidence="2">The sequence shown here is derived from an EMBL/GenBank/DDBJ whole genome shotgun (WGS) entry which is preliminary data.</text>
</comment>
<reference evidence="2" key="1">
    <citation type="journal article" date="2023" name="Int. J. Syst. Evol. Microbiol.">
        <title>&lt;i&gt;Shewanella septentrionalis&lt;/i&gt; sp. nov. and &lt;i&gt;Shewanella holmiensis&lt;/i&gt; sp. nov., isolated from Baltic Sea water and sediments.</title>
        <authorList>
            <person name="Martin-Rodriguez A.J."/>
            <person name="Thorell K."/>
            <person name="Joffre E."/>
            <person name="Jensie-Markopoulos S."/>
            <person name="Moore E.R.B."/>
            <person name="Sjoling A."/>
        </authorList>
    </citation>
    <scope>NUCLEOTIDE SEQUENCE</scope>
    <source>
        <strain evidence="2">SP1S2-7</strain>
    </source>
</reference>
<dbReference type="AlphaFoldDB" id="A0A9X3AU54"/>
<protein>
    <submittedName>
        <fullName evidence="2">TapY2 family type IVa secretion system protein</fullName>
    </submittedName>
</protein>
<sequence>MNLMKTKVMLIILLGIFVSAANVQADEMVDYKCYIETTNGFDITFYKWKTSTTQLMQAKLPATKYKDANSKDVYIKDVVECAILDEKFKSKSAKDLDSKTVR</sequence>
<evidence type="ECO:0000313" key="2">
    <source>
        <dbReference type="EMBL" id="MCT7941180.1"/>
    </source>
</evidence>
<keyword evidence="1" id="KW-0732">Signal</keyword>
<accession>A0A9X3AU54</accession>
<dbReference type="RefSeq" id="WP_261297591.1">
    <property type="nucleotide sequence ID" value="NZ_JAMTCD010000004.1"/>
</dbReference>
<name>A0A9X3AU54_9GAMM</name>
<proteinExistence type="predicted"/>
<feature type="signal peptide" evidence="1">
    <location>
        <begin position="1"/>
        <end position="25"/>
    </location>
</feature>
<dbReference type="NCBIfam" id="NF038109">
    <property type="entry name" value="tapY2_fam"/>
    <property type="match status" value="1"/>
</dbReference>
<keyword evidence="3" id="KW-1185">Reference proteome</keyword>
<gene>
    <name evidence="2" type="ORF">NE535_05130</name>
</gene>
<evidence type="ECO:0000313" key="3">
    <source>
        <dbReference type="Proteomes" id="UP001155546"/>
    </source>
</evidence>
<dbReference type="InterPro" id="IPR049848">
    <property type="entry name" value="TapY2-like"/>
</dbReference>
<evidence type="ECO:0000256" key="1">
    <source>
        <dbReference type="SAM" id="SignalP"/>
    </source>
</evidence>
<dbReference type="Proteomes" id="UP001155546">
    <property type="component" value="Unassembled WGS sequence"/>
</dbReference>
<dbReference type="EMBL" id="JAMTCD010000004">
    <property type="protein sequence ID" value="MCT7941180.1"/>
    <property type="molecule type" value="Genomic_DNA"/>
</dbReference>
<feature type="chain" id="PRO_5040900751" evidence="1">
    <location>
        <begin position="26"/>
        <end position="102"/>
    </location>
</feature>
<organism evidence="2 3">
    <name type="scientific">Shewanella holmiensis</name>
    <dbReference type="NCBI Taxonomy" id="2952222"/>
    <lineage>
        <taxon>Bacteria</taxon>
        <taxon>Pseudomonadati</taxon>
        <taxon>Pseudomonadota</taxon>
        <taxon>Gammaproteobacteria</taxon>
        <taxon>Alteromonadales</taxon>
        <taxon>Shewanellaceae</taxon>
        <taxon>Shewanella</taxon>
    </lineage>
</organism>